<dbReference type="SUPFAM" id="SSF56672">
    <property type="entry name" value="DNA/RNA polymerases"/>
    <property type="match status" value="1"/>
</dbReference>
<evidence type="ECO:0000313" key="9">
    <source>
        <dbReference type="Proteomes" id="UP001454036"/>
    </source>
</evidence>
<reference evidence="8 9" key="1">
    <citation type="submission" date="2024-01" db="EMBL/GenBank/DDBJ databases">
        <title>The complete chloroplast genome sequence of Lithospermum erythrorhizon: insights into the phylogenetic relationship among Boraginaceae species and the maternal lineages of purple gromwells.</title>
        <authorList>
            <person name="Okada T."/>
            <person name="Watanabe K."/>
        </authorList>
    </citation>
    <scope>NUCLEOTIDE SEQUENCE [LARGE SCALE GENOMIC DNA]</scope>
</reference>
<evidence type="ECO:0000256" key="4">
    <source>
        <dbReference type="ARBA" id="ARBA00022759"/>
    </source>
</evidence>
<evidence type="ECO:0000256" key="3">
    <source>
        <dbReference type="ARBA" id="ARBA00022722"/>
    </source>
</evidence>
<keyword evidence="1" id="KW-0808">Transferase</keyword>
<dbReference type="InterPro" id="IPR043502">
    <property type="entry name" value="DNA/RNA_pol_sf"/>
</dbReference>
<dbReference type="GO" id="GO:0004519">
    <property type="term" value="F:endonuclease activity"/>
    <property type="evidence" value="ECO:0007669"/>
    <property type="project" value="UniProtKB-KW"/>
</dbReference>
<dbReference type="EMBL" id="BAABME010001080">
    <property type="protein sequence ID" value="GAA0147439.1"/>
    <property type="molecule type" value="Genomic_DNA"/>
</dbReference>
<dbReference type="InterPro" id="IPR041373">
    <property type="entry name" value="RT_RNaseH"/>
</dbReference>
<proteinExistence type="predicted"/>
<keyword evidence="3" id="KW-0540">Nuclease</keyword>
<keyword evidence="6" id="KW-0695">RNA-directed DNA polymerase</keyword>
<accession>A0AAV3P7G2</accession>
<dbReference type="AlphaFoldDB" id="A0AAV3P7G2"/>
<keyword evidence="5" id="KW-0378">Hydrolase</keyword>
<keyword evidence="2" id="KW-0548">Nucleotidyltransferase</keyword>
<evidence type="ECO:0000313" key="8">
    <source>
        <dbReference type="EMBL" id="GAA0147439.1"/>
    </source>
</evidence>
<organism evidence="8 9">
    <name type="scientific">Lithospermum erythrorhizon</name>
    <name type="common">Purple gromwell</name>
    <name type="synonym">Lithospermum officinale var. erythrorhizon</name>
    <dbReference type="NCBI Taxonomy" id="34254"/>
    <lineage>
        <taxon>Eukaryota</taxon>
        <taxon>Viridiplantae</taxon>
        <taxon>Streptophyta</taxon>
        <taxon>Embryophyta</taxon>
        <taxon>Tracheophyta</taxon>
        <taxon>Spermatophyta</taxon>
        <taxon>Magnoliopsida</taxon>
        <taxon>eudicotyledons</taxon>
        <taxon>Gunneridae</taxon>
        <taxon>Pentapetalae</taxon>
        <taxon>asterids</taxon>
        <taxon>lamiids</taxon>
        <taxon>Boraginales</taxon>
        <taxon>Boraginaceae</taxon>
        <taxon>Boraginoideae</taxon>
        <taxon>Lithospermeae</taxon>
        <taxon>Lithospermum</taxon>
    </lineage>
</organism>
<evidence type="ECO:0000256" key="6">
    <source>
        <dbReference type="ARBA" id="ARBA00022918"/>
    </source>
</evidence>
<keyword evidence="9" id="KW-1185">Reference proteome</keyword>
<feature type="domain" description="Reverse transcriptase RNase H-like" evidence="7">
    <location>
        <begin position="3"/>
        <end position="37"/>
    </location>
</feature>
<dbReference type="GO" id="GO:0003964">
    <property type="term" value="F:RNA-directed DNA polymerase activity"/>
    <property type="evidence" value="ECO:0007669"/>
    <property type="project" value="UniProtKB-KW"/>
</dbReference>
<evidence type="ECO:0000256" key="5">
    <source>
        <dbReference type="ARBA" id="ARBA00022801"/>
    </source>
</evidence>
<dbReference type="GO" id="GO:0016787">
    <property type="term" value="F:hydrolase activity"/>
    <property type="evidence" value="ECO:0007669"/>
    <property type="project" value="UniProtKB-KW"/>
</dbReference>
<evidence type="ECO:0000256" key="1">
    <source>
        <dbReference type="ARBA" id="ARBA00022679"/>
    </source>
</evidence>
<keyword evidence="4" id="KW-0255">Endonuclease</keyword>
<evidence type="ECO:0000256" key="2">
    <source>
        <dbReference type="ARBA" id="ARBA00022695"/>
    </source>
</evidence>
<name>A0AAV3P7G2_LITER</name>
<evidence type="ECO:0000259" key="7">
    <source>
        <dbReference type="Pfam" id="PF17917"/>
    </source>
</evidence>
<sequence length="112" mass="13178">MQEDHPVAHKSRKLNETEQRYPMHDKEMTAINHCLQAEFVALTQVTSTLTSRIKEGLSHDPLAKILMEMAKEGKTRKFWVEDGLLHTIRNRLYIPKWNNLIREVLKECHDSK</sequence>
<gene>
    <name evidence="8" type="ORF">LIER_07138</name>
</gene>
<protein>
    <recommendedName>
        <fullName evidence="7">Reverse transcriptase RNase H-like domain-containing protein</fullName>
    </recommendedName>
</protein>
<dbReference type="Pfam" id="PF17917">
    <property type="entry name" value="RT_RNaseH"/>
    <property type="match status" value="1"/>
</dbReference>
<dbReference type="Proteomes" id="UP001454036">
    <property type="component" value="Unassembled WGS sequence"/>
</dbReference>
<comment type="caution">
    <text evidence="8">The sequence shown here is derived from an EMBL/GenBank/DDBJ whole genome shotgun (WGS) entry which is preliminary data.</text>
</comment>